<accession>A0A1I2JDK9</accession>
<dbReference type="Gene3D" id="3.40.630.30">
    <property type="match status" value="1"/>
</dbReference>
<dbReference type="OrthoDB" id="9805924at2"/>
<evidence type="ECO:0000313" key="5">
    <source>
        <dbReference type="Proteomes" id="UP000199400"/>
    </source>
</evidence>
<reference evidence="5" key="1">
    <citation type="submission" date="2016-10" db="EMBL/GenBank/DDBJ databases">
        <authorList>
            <person name="Varghese N."/>
            <person name="Submissions S."/>
        </authorList>
    </citation>
    <scope>NUCLEOTIDE SEQUENCE [LARGE SCALE GENOMIC DNA]</scope>
    <source>
        <strain evidence="5">ATCC 25963</strain>
    </source>
</reference>
<keyword evidence="5" id="KW-1185">Reference proteome</keyword>
<proteinExistence type="predicted"/>
<evidence type="ECO:0000259" key="3">
    <source>
        <dbReference type="PROSITE" id="PS51186"/>
    </source>
</evidence>
<dbReference type="EMBL" id="FOMX01000157">
    <property type="protein sequence ID" value="SFF50761.1"/>
    <property type="molecule type" value="Genomic_DNA"/>
</dbReference>
<protein>
    <submittedName>
        <fullName evidence="4">Ribosomal protein S18 acetylase RimI</fullName>
    </submittedName>
</protein>
<feature type="domain" description="N-acetyltransferase" evidence="3">
    <location>
        <begin position="1"/>
        <end position="147"/>
    </location>
</feature>
<evidence type="ECO:0000256" key="1">
    <source>
        <dbReference type="ARBA" id="ARBA00022679"/>
    </source>
</evidence>
<gene>
    <name evidence="4" type="ORF">SAMN02745121_09229</name>
</gene>
<dbReference type="PANTHER" id="PTHR43877">
    <property type="entry name" value="AMINOALKYLPHOSPHONATE N-ACETYLTRANSFERASE-RELATED-RELATED"/>
    <property type="match status" value="1"/>
</dbReference>
<dbReference type="Proteomes" id="UP000199400">
    <property type="component" value="Unassembled WGS sequence"/>
</dbReference>
<sequence>MHFRPATSSDVPAILDMMEDFNRLEHIPWRRGPGEAPLRTLIGSPGLGTVVLGLDGDTPLGYFVLTWGFDLEWGGRDAFLTELYLRAEVRGAGRGRVFLDAALASARAHGARAVHLMVRTDNTPALELYRRAGFTAPPRVLMTRPLD</sequence>
<keyword evidence="2" id="KW-0012">Acyltransferase</keyword>
<dbReference type="STRING" id="54.SAMN02745121_09229"/>
<keyword evidence="4" id="KW-0689">Ribosomal protein</keyword>
<dbReference type="InterPro" id="IPR016181">
    <property type="entry name" value="Acyl_CoA_acyltransferase"/>
</dbReference>
<keyword evidence="1" id="KW-0808">Transferase</keyword>
<dbReference type="CDD" id="cd04301">
    <property type="entry name" value="NAT_SF"/>
    <property type="match status" value="1"/>
</dbReference>
<evidence type="ECO:0000313" key="4">
    <source>
        <dbReference type="EMBL" id="SFF50761.1"/>
    </source>
</evidence>
<dbReference type="PROSITE" id="PS51186">
    <property type="entry name" value="GNAT"/>
    <property type="match status" value="1"/>
</dbReference>
<dbReference type="GO" id="GO:0016747">
    <property type="term" value="F:acyltransferase activity, transferring groups other than amino-acyl groups"/>
    <property type="evidence" value="ECO:0007669"/>
    <property type="project" value="InterPro"/>
</dbReference>
<dbReference type="InterPro" id="IPR050832">
    <property type="entry name" value="Bact_Acetyltransf"/>
</dbReference>
<keyword evidence="4" id="KW-0687">Ribonucleoprotein</keyword>
<dbReference type="InterPro" id="IPR000182">
    <property type="entry name" value="GNAT_dom"/>
</dbReference>
<organism evidence="4 5">
    <name type="scientific">Nannocystis exedens</name>
    <dbReference type="NCBI Taxonomy" id="54"/>
    <lineage>
        <taxon>Bacteria</taxon>
        <taxon>Pseudomonadati</taxon>
        <taxon>Myxococcota</taxon>
        <taxon>Polyangia</taxon>
        <taxon>Nannocystales</taxon>
        <taxon>Nannocystaceae</taxon>
        <taxon>Nannocystis</taxon>
    </lineage>
</organism>
<dbReference type="SUPFAM" id="SSF55729">
    <property type="entry name" value="Acyl-CoA N-acyltransferases (Nat)"/>
    <property type="match status" value="1"/>
</dbReference>
<dbReference type="AlphaFoldDB" id="A0A1I2JDK9"/>
<dbReference type="Pfam" id="PF00583">
    <property type="entry name" value="Acetyltransf_1"/>
    <property type="match status" value="1"/>
</dbReference>
<dbReference type="GO" id="GO:0005840">
    <property type="term" value="C:ribosome"/>
    <property type="evidence" value="ECO:0007669"/>
    <property type="project" value="UniProtKB-KW"/>
</dbReference>
<name>A0A1I2JDK9_9BACT</name>
<evidence type="ECO:0000256" key="2">
    <source>
        <dbReference type="ARBA" id="ARBA00023315"/>
    </source>
</evidence>
<dbReference type="RefSeq" id="WP_096332411.1">
    <property type="nucleotide sequence ID" value="NZ_FOMX01000157.1"/>
</dbReference>